<keyword evidence="7 13" id="KW-0106">Calcium</keyword>
<evidence type="ECO:0000256" key="9">
    <source>
        <dbReference type="ARBA" id="ARBA00023018"/>
    </source>
</evidence>
<accession>A0ABN9B3W4</accession>
<keyword evidence="9 13" id="KW-0770">Synapse</keyword>
<feature type="region of interest" description="Disordered" evidence="14">
    <location>
        <begin position="50"/>
        <end position="72"/>
    </location>
</feature>
<dbReference type="InterPro" id="IPR000008">
    <property type="entry name" value="C2_dom"/>
</dbReference>
<dbReference type="PANTHER" id="PTHR10024:SF239">
    <property type="entry name" value="SYNAPTOTAGMIN-1"/>
    <property type="match status" value="1"/>
</dbReference>
<dbReference type="PRINTS" id="PR00399">
    <property type="entry name" value="SYNAPTOTAGMN"/>
</dbReference>
<dbReference type="PANTHER" id="PTHR10024">
    <property type="entry name" value="SYNAPTOTAGMIN"/>
    <property type="match status" value="1"/>
</dbReference>
<comment type="function">
    <text evidence="13">May have a regulatory role in the membrane interactions during trafficking of synaptic vesicles at the active zone of the synapse. It binds acidic phospholipids with a specificity that requires the presence of both an acidic head group and a diacyl backbone.</text>
</comment>
<comment type="cofactor">
    <cofactor evidence="13">
        <name>Ca(2+)</name>
        <dbReference type="ChEBI" id="CHEBI:29108"/>
    </cofactor>
    <text evidence="13">Binds 3 Ca(2+) ions per subunit. The ions are bound to the C2 domains.</text>
</comment>
<dbReference type="Proteomes" id="UP001162483">
    <property type="component" value="Unassembled WGS sequence"/>
</dbReference>
<comment type="similarity">
    <text evidence="3 13">Belongs to the synaptotagmin family.</text>
</comment>
<evidence type="ECO:0000313" key="17">
    <source>
        <dbReference type="Proteomes" id="UP001162483"/>
    </source>
</evidence>
<evidence type="ECO:0000256" key="1">
    <source>
        <dbReference type="ARBA" id="ARBA00004254"/>
    </source>
</evidence>
<evidence type="ECO:0000256" key="7">
    <source>
        <dbReference type="ARBA" id="ARBA00022837"/>
    </source>
</evidence>
<feature type="non-terminal residue" evidence="16">
    <location>
        <position position="146"/>
    </location>
</feature>
<proteinExistence type="inferred from homology"/>
<evidence type="ECO:0000256" key="6">
    <source>
        <dbReference type="ARBA" id="ARBA00022737"/>
    </source>
</evidence>
<dbReference type="PROSITE" id="PS51257">
    <property type="entry name" value="PROKAR_LIPOPROTEIN"/>
    <property type="match status" value="1"/>
</dbReference>
<evidence type="ECO:0000256" key="10">
    <source>
        <dbReference type="ARBA" id="ARBA00023136"/>
    </source>
</evidence>
<keyword evidence="4 13" id="KW-0812">Transmembrane</keyword>
<evidence type="ECO:0000256" key="13">
    <source>
        <dbReference type="RuleBase" id="RU367154"/>
    </source>
</evidence>
<keyword evidence="5 13" id="KW-0479">Metal-binding</keyword>
<evidence type="ECO:0000259" key="15">
    <source>
        <dbReference type="PROSITE" id="PS50004"/>
    </source>
</evidence>
<dbReference type="Pfam" id="PF00168">
    <property type="entry name" value="C2"/>
    <property type="match status" value="1"/>
</dbReference>
<dbReference type="SUPFAM" id="SSF49562">
    <property type="entry name" value="C2 domain (Calcium/lipid-binding domain, CaLB)"/>
    <property type="match status" value="1"/>
</dbReference>
<evidence type="ECO:0000256" key="12">
    <source>
        <dbReference type="ARBA" id="ARBA00023329"/>
    </source>
</evidence>
<evidence type="ECO:0000256" key="11">
    <source>
        <dbReference type="ARBA" id="ARBA00023180"/>
    </source>
</evidence>
<dbReference type="PROSITE" id="PS50004">
    <property type="entry name" value="C2"/>
    <property type="match status" value="1"/>
</dbReference>
<evidence type="ECO:0000313" key="16">
    <source>
        <dbReference type="EMBL" id="CAI9541895.1"/>
    </source>
</evidence>
<evidence type="ECO:0000256" key="4">
    <source>
        <dbReference type="ARBA" id="ARBA00022692"/>
    </source>
</evidence>
<keyword evidence="17" id="KW-1185">Reference proteome</keyword>
<dbReference type="Gene3D" id="2.60.40.150">
    <property type="entry name" value="C2 domain"/>
    <property type="match status" value="1"/>
</dbReference>
<comment type="subcellular location">
    <subcellularLocation>
        <location evidence="2">Cytoplasmic vesicle</location>
        <location evidence="2">Secretory vesicle</location>
        <location evidence="2">Chromaffin granule membrane</location>
        <topology evidence="2">Single-pass membrane protein</topology>
    </subcellularLocation>
    <subcellularLocation>
        <location evidence="1 13">Cytoplasmic vesicle</location>
        <location evidence="1 13">Secretory vesicle</location>
        <location evidence="1 13">Synaptic vesicle membrane</location>
        <topology evidence="1 13">Single-pass membrane protein</topology>
    </subcellularLocation>
</comment>
<dbReference type="PRINTS" id="PR00360">
    <property type="entry name" value="C2DOMAIN"/>
</dbReference>
<keyword evidence="12 13" id="KW-0968">Cytoplasmic vesicle</keyword>
<evidence type="ECO:0000256" key="3">
    <source>
        <dbReference type="ARBA" id="ARBA00006996"/>
    </source>
</evidence>
<keyword evidence="10 13" id="KW-0472">Membrane</keyword>
<keyword evidence="6" id="KW-0677">Repeat</keyword>
<dbReference type="InterPro" id="IPR001565">
    <property type="entry name" value="Synaptotagmin"/>
</dbReference>
<evidence type="ECO:0000256" key="14">
    <source>
        <dbReference type="SAM" id="MobiDB-lite"/>
    </source>
</evidence>
<keyword evidence="11" id="KW-0325">Glycoprotein</keyword>
<evidence type="ECO:0000256" key="5">
    <source>
        <dbReference type="ARBA" id="ARBA00022723"/>
    </source>
</evidence>
<evidence type="ECO:0000256" key="2">
    <source>
        <dbReference type="ARBA" id="ARBA00004349"/>
    </source>
</evidence>
<feature type="domain" description="C2" evidence="15">
    <location>
        <begin position="73"/>
        <end position="146"/>
    </location>
</feature>
<evidence type="ECO:0000256" key="8">
    <source>
        <dbReference type="ARBA" id="ARBA00022989"/>
    </source>
</evidence>
<organism evidence="16 17">
    <name type="scientific">Staurois parvus</name>
    <dbReference type="NCBI Taxonomy" id="386267"/>
    <lineage>
        <taxon>Eukaryota</taxon>
        <taxon>Metazoa</taxon>
        <taxon>Chordata</taxon>
        <taxon>Craniata</taxon>
        <taxon>Vertebrata</taxon>
        <taxon>Euteleostomi</taxon>
        <taxon>Amphibia</taxon>
        <taxon>Batrachia</taxon>
        <taxon>Anura</taxon>
        <taxon>Neobatrachia</taxon>
        <taxon>Ranoidea</taxon>
        <taxon>Ranidae</taxon>
        <taxon>Staurois</taxon>
    </lineage>
</organism>
<protein>
    <recommendedName>
        <fullName evidence="13">Synaptotagmin</fullName>
    </recommendedName>
</protein>
<gene>
    <name evidence="16" type="ORF">SPARVUS_LOCUS2002270</name>
</gene>
<feature type="compositionally biased region" description="Basic and acidic residues" evidence="14">
    <location>
        <begin position="62"/>
        <end position="72"/>
    </location>
</feature>
<dbReference type="InterPro" id="IPR035892">
    <property type="entry name" value="C2_domain_sf"/>
</dbReference>
<keyword evidence="8 13" id="KW-1133">Transmembrane helix</keyword>
<comment type="caution">
    <text evidence="16">The sequence shown here is derived from an EMBL/GenBank/DDBJ whole genome shotgun (WGS) entry which is preliminary data.</text>
</comment>
<dbReference type="EMBL" id="CATNWA010002065">
    <property type="protein sequence ID" value="CAI9541895.1"/>
    <property type="molecule type" value="Genomic_DNA"/>
</dbReference>
<name>A0ABN9B3W4_9NEOB</name>
<feature type="transmembrane region" description="Helical" evidence="13">
    <location>
        <begin position="12"/>
        <end position="32"/>
    </location>
</feature>
<sequence length="146" mass="16303">MRCISNGHFSMALTMVMCGCLNLISSFCVLPLCVVSHDCSGLSIAALKDDDDDDAETGLTDGEDKEKPKEEEKLGKLQYSLDYDFQNNQLMVGIIQAAELPALDMGGTSDPYVKLFLLPDNKKKKFETKVHRKTLNPVFNEQFTFK</sequence>
<reference evidence="16" key="1">
    <citation type="submission" date="2023-05" db="EMBL/GenBank/DDBJ databases">
        <authorList>
            <person name="Stuckert A."/>
        </authorList>
    </citation>
    <scope>NUCLEOTIDE SEQUENCE</scope>
</reference>